<proteinExistence type="predicted"/>
<evidence type="ECO:0000313" key="2">
    <source>
        <dbReference type="Proteomes" id="UP001064048"/>
    </source>
</evidence>
<dbReference type="Proteomes" id="UP001064048">
    <property type="component" value="Chromosome 2"/>
</dbReference>
<accession>A0ACC0KUQ1</accession>
<evidence type="ECO:0000313" key="1">
    <source>
        <dbReference type="EMBL" id="KAI8440015.1"/>
    </source>
</evidence>
<keyword evidence="2" id="KW-1185">Reference proteome</keyword>
<gene>
    <name evidence="1" type="ORF">MSG28_001449</name>
</gene>
<organism evidence="1 2">
    <name type="scientific">Choristoneura fumiferana</name>
    <name type="common">Spruce budworm moth</name>
    <name type="synonym">Archips fumiferana</name>
    <dbReference type="NCBI Taxonomy" id="7141"/>
    <lineage>
        <taxon>Eukaryota</taxon>
        <taxon>Metazoa</taxon>
        <taxon>Ecdysozoa</taxon>
        <taxon>Arthropoda</taxon>
        <taxon>Hexapoda</taxon>
        <taxon>Insecta</taxon>
        <taxon>Pterygota</taxon>
        <taxon>Neoptera</taxon>
        <taxon>Endopterygota</taxon>
        <taxon>Lepidoptera</taxon>
        <taxon>Glossata</taxon>
        <taxon>Ditrysia</taxon>
        <taxon>Tortricoidea</taxon>
        <taxon>Tortricidae</taxon>
        <taxon>Tortricinae</taxon>
        <taxon>Choristoneura</taxon>
    </lineage>
</organism>
<name>A0ACC0KUQ1_CHOFU</name>
<protein>
    <submittedName>
        <fullName evidence="1">Uncharacterized protein</fullName>
    </submittedName>
</protein>
<comment type="caution">
    <text evidence="1">The sequence shown here is derived from an EMBL/GenBank/DDBJ whole genome shotgun (WGS) entry which is preliminary data.</text>
</comment>
<dbReference type="EMBL" id="CM046102">
    <property type="protein sequence ID" value="KAI8440015.1"/>
    <property type="molecule type" value="Genomic_DNA"/>
</dbReference>
<sequence length="257" mass="29322">MKALIVLSIVFVVNVYGADQRIDPLVLINQGLVRGQKATDGDYSTFLGIPYAKVDLDDPFGMHGNEFFDKDFFYSWIQNTFVMENEEVYTAAKIVRHFYVGDKDISSDVNTEAEYFNSDIVFNHPIQDTITRLINENASHVYEYVFSYVGDTGLSGAAHSAELPFLFDLYGDFGELMTHSSTEDDLLMVDRLTTLWTNFIKYGNPTPETSELIPVTWSPVTANSRPYLIINKELRMETEERMPDRLQTLGEKNIPCF</sequence>
<reference evidence="1 2" key="1">
    <citation type="journal article" date="2022" name="Genome Biol. Evol.">
        <title>The Spruce Budworm Genome: Reconstructing the Evolutionary History of Antifreeze Proteins.</title>
        <authorList>
            <person name="Beliveau C."/>
            <person name="Gagne P."/>
            <person name="Picq S."/>
            <person name="Vernygora O."/>
            <person name="Keeling C.I."/>
            <person name="Pinkney K."/>
            <person name="Doucet D."/>
            <person name="Wen F."/>
            <person name="Johnston J.S."/>
            <person name="Maaroufi H."/>
            <person name="Boyle B."/>
            <person name="Laroche J."/>
            <person name="Dewar K."/>
            <person name="Juretic N."/>
            <person name="Blackburn G."/>
            <person name="Nisole A."/>
            <person name="Brunet B."/>
            <person name="Brandao M."/>
            <person name="Lumley L."/>
            <person name="Duan J."/>
            <person name="Quan G."/>
            <person name="Lucarotti C.J."/>
            <person name="Roe A.D."/>
            <person name="Sperling F.A.H."/>
            <person name="Levesque R.C."/>
            <person name="Cusson M."/>
        </authorList>
    </citation>
    <scope>NUCLEOTIDE SEQUENCE [LARGE SCALE GENOMIC DNA]</scope>
    <source>
        <strain evidence="1">Glfc:IPQL:Cfum</strain>
    </source>
</reference>